<evidence type="ECO:0000313" key="3">
    <source>
        <dbReference type="Proteomes" id="UP000681341"/>
    </source>
</evidence>
<gene>
    <name evidence="2" type="ORF">J5V16_23010</name>
</gene>
<feature type="transmembrane region" description="Helical" evidence="1">
    <location>
        <begin position="12"/>
        <end position="30"/>
    </location>
</feature>
<protein>
    <submittedName>
        <fullName evidence="2">Uncharacterized protein</fullName>
    </submittedName>
</protein>
<dbReference type="Proteomes" id="UP000681341">
    <property type="component" value="Unassembled WGS sequence"/>
</dbReference>
<name>A0ABS3UA92_9ACTN</name>
<dbReference type="RefSeq" id="WP_208499509.1">
    <property type="nucleotide sequence ID" value="NZ_JAGFNP010000017.1"/>
</dbReference>
<reference evidence="2 3" key="1">
    <citation type="submission" date="2021-03" db="EMBL/GenBank/DDBJ databases">
        <title>Glycomyces sp. nov., a novel actinomycete isolated from soil.</title>
        <authorList>
            <person name="Yang X."/>
            <person name="Xu X."/>
        </authorList>
    </citation>
    <scope>NUCLEOTIDE SEQUENCE [LARGE SCALE GENOMIC DNA]</scope>
    <source>
        <strain evidence="2 3">NEAU-S30</strain>
    </source>
</reference>
<evidence type="ECO:0000256" key="1">
    <source>
        <dbReference type="SAM" id="Phobius"/>
    </source>
</evidence>
<proteinExistence type="predicted"/>
<keyword evidence="3" id="KW-1185">Reference proteome</keyword>
<organism evidence="2 3">
    <name type="scientific">Glycomyces niveus</name>
    <dbReference type="NCBI Taxonomy" id="2820287"/>
    <lineage>
        <taxon>Bacteria</taxon>
        <taxon>Bacillati</taxon>
        <taxon>Actinomycetota</taxon>
        <taxon>Actinomycetes</taxon>
        <taxon>Glycomycetales</taxon>
        <taxon>Glycomycetaceae</taxon>
        <taxon>Glycomyces</taxon>
    </lineage>
</organism>
<accession>A0ABS3UA92</accession>
<keyword evidence="1" id="KW-0812">Transmembrane</keyword>
<comment type="caution">
    <text evidence="2">The sequence shown here is derived from an EMBL/GenBank/DDBJ whole genome shotgun (WGS) entry which is preliminary data.</text>
</comment>
<evidence type="ECO:0000313" key="2">
    <source>
        <dbReference type="EMBL" id="MBO3735704.1"/>
    </source>
</evidence>
<dbReference type="EMBL" id="JAGFNP010000017">
    <property type="protein sequence ID" value="MBO3735704.1"/>
    <property type="molecule type" value="Genomic_DNA"/>
</dbReference>
<feature type="transmembrane region" description="Helical" evidence="1">
    <location>
        <begin position="37"/>
        <end position="57"/>
    </location>
</feature>
<keyword evidence="1" id="KW-0472">Membrane</keyword>
<sequence>MRFIAEHALPLGLTLTGALIALALVQFFFSPRDSKKFVASAMMLAFFILPLTFWFAANRGYIVEHDTTVADLVNEAPLPSVPTETGISEWKAAFNAFELVWPEEDTLQTERPENLISFDPETGGYYAGEGMQDGATLFAAIGFEGDNVDWFTCHAFGIRTHTTEDFLNTCWTAAAVTGADQVAGTEWFASVLAEELPESGQILSSSETICPANLTVTSLSSTETYLNMQFSITPAPDC</sequence>
<keyword evidence="1" id="KW-1133">Transmembrane helix</keyword>